<dbReference type="InterPro" id="IPR005302">
    <property type="entry name" value="MoCF_Sase_C"/>
</dbReference>
<dbReference type="EMBL" id="JAAAHS010000643">
    <property type="protein sequence ID" value="NBE56920.1"/>
    <property type="molecule type" value="Genomic_DNA"/>
</dbReference>
<dbReference type="GO" id="GO:0003824">
    <property type="term" value="F:catalytic activity"/>
    <property type="evidence" value="ECO:0007669"/>
    <property type="project" value="InterPro"/>
</dbReference>
<dbReference type="RefSeq" id="WP_161705888.1">
    <property type="nucleotide sequence ID" value="NZ_JAAAHS010000643.1"/>
</dbReference>
<evidence type="ECO:0000259" key="1">
    <source>
        <dbReference type="PROSITE" id="PS51340"/>
    </source>
</evidence>
<protein>
    <submittedName>
        <fullName evidence="2">MOSC domain-containing protein</fullName>
    </submittedName>
</protein>
<dbReference type="GO" id="GO:0030170">
    <property type="term" value="F:pyridoxal phosphate binding"/>
    <property type="evidence" value="ECO:0007669"/>
    <property type="project" value="InterPro"/>
</dbReference>
<proteinExistence type="predicted"/>
<organism evidence="2 3">
    <name type="scientific">Streptomyces boluensis</name>
    <dbReference type="NCBI Taxonomy" id="1775135"/>
    <lineage>
        <taxon>Bacteria</taxon>
        <taxon>Bacillati</taxon>
        <taxon>Actinomycetota</taxon>
        <taxon>Actinomycetes</taxon>
        <taxon>Kitasatosporales</taxon>
        <taxon>Streptomycetaceae</taxon>
        <taxon>Streptomyces</taxon>
    </lineage>
</organism>
<dbReference type="Pfam" id="PF03473">
    <property type="entry name" value="MOSC"/>
    <property type="match status" value="1"/>
</dbReference>
<dbReference type="InterPro" id="IPR052716">
    <property type="entry name" value="MOSC_domain"/>
</dbReference>
<dbReference type="InterPro" id="IPR011037">
    <property type="entry name" value="Pyrv_Knase-like_insert_dom_sf"/>
</dbReference>
<dbReference type="OrthoDB" id="9793178at2"/>
<dbReference type="InterPro" id="IPR005303">
    <property type="entry name" value="MOCOS_middle"/>
</dbReference>
<dbReference type="PANTHER" id="PTHR36930:SF1">
    <property type="entry name" value="MOSC DOMAIN-CONTAINING PROTEIN"/>
    <property type="match status" value="1"/>
</dbReference>
<feature type="domain" description="MOSC" evidence="1">
    <location>
        <begin position="102"/>
        <end position="241"/>
    </location>
</feature>
<gene>
    <name evidence="2" type="ORF">GUY60_37000</name>
</gene>
<dbReference type="AlphaFoldDB" id="A0A964XPT5"/>
<dbReference type="Pfam" id="PF03476">
    <property type="entry name" value="MOSC_N"/>
    <property type="match status" value="1"/>
</dbReference>
<dbReference type="SUPFAM" id="SSF50800">
    <property type="entry name" value="PK beta-barrel domain-like"/>
    <property type="match status" value="1"/>
</dbReference>
<accession>A0A964XPT5</accession>
<dbReference type="PANTHER" id="PTHR36930">
    <property type="entry name" value="METAL-SULFUR CLUSTER BIOSYNTHESIS PROTEINS YUAD-RELATED"/>
    <property type="match status" value="1"/>
</dbReference>
<keyword evidence="3" id="KW-1185">Reference proteome</keyword>
<dbReference type="GO" id="GO:0030151">
    <property type="term" value="F:molybdenum ion binding"/>
    <property type="evidence" value="ECO:0007669"/>
    <property type="project" value="InterPro"/>
</dbReference>
<sequence length="242" mass="25946">MQSLGTVVGLARFPVKSMLGEACERLDFDARGAVGDRLWALRHEDGKLGSGKSSRRFRKEPWLIDCTARYDDTADTVSVRLPDGAEVAPGDPRLAELCGAGAELAREDTGEGAGQGVGSHQDQAPVSLVGTASLRALGQLLGDGDDAPVDVRRFRKNLVLDTDEPWVEESWTGREVTIGGLRLRITERVPRCVMTTLPQPGLPADRRILKTLTATRSMCFGVYAEVVAPGPVTLGDTVTHVG</sequence>
<dbReference type="Proteomes" id="UP000598297">
    <property type="component" value="Unassembled WGS sequence"/>
</dbReference>
<name>A0A964XPT5_9ACTN</name>
<dbReference type="Gene3D" id="2.40.33.20">
    <property type="entry name" value="PK beta-barrel domain-like"/>
    <property type="match status" value="1"/>
</dbReference>
<evidence type="ECO:0000313" key="2">
    <source>
        <dbReference type="EMBL" id="NBE56920.1"/>
    </source>
</evidence>
<evidence type="ECO:0000313" key="3">
    <source>
        <dbReference type="Proteomes" id="UP000598297"/>
    </source>
</evidence>
<comment type="caution">
    <text evidence="2">The sequence shown here is derived from an EMBL/GenBank/DDBJ whole genome shotgun (WGS) entry which is preliminary data.</text>
</comment>
<dbReference type="PROSITE" id="PS51340">
    <property type="entry name" value="MOSC"/>
    <property type="match status" value="1"/>
</dbReference>
<reference evidence="2" key="1">
    <citation type="submission" date="2020-01" db="EMBL/GenBank/DDBJ databases">
        <title>Whole-genome analyses of novel actinobacteria.</title>
        <authorList>
            <person name="Sahin N."/>
        </authorList>
    </citation>
    <scope>NUCLEOTIDE SEQUENCE</scope>
    <source>
        <strain evidence="2">YC537</strain>
    </source>
</reference>